<keyword evidence="3" id="KW-1185">Reference proteome</keyword>
<feature type="region of interest" description="Disordered" evidence="1">
    <location>
        <begin position="1"/>
        <end position="31"/>
    </location>
</feature>
<feature type="region of interest" description="Disordered" evidence="1">
    <location>
        <begin position="125"/>
        <end position="192"/>
    </location>
</feature>
<dbReference type="EMBL" id="JASCZI010241724">
    <property type="protein sequence ID" value="MED6205809.1"/>
    <property type="molecule type" value="Genomic_DNA"/>
</dbReference>
<accession>A0ABU6Y744</accession>
<protein>
    <submittedName>
        <fullName evidence="2">Uncharacterized protein</fullName>
    </submittedName>
</protein>
<feature type="compositionally biased region" description="Basic and acidic residues" evidence="1">
    <location>
        <begin position="1"/>
        <end position="21"/>
    </location>
</feature>
<feature type="region of interest" description="Disordered" evidence="1">
    <location>
        <begin position="376"/>
        <end position="398"/>
    </location>
</feature>
<feature type="region of interest" description="Disordered" evidence="1">
    <location>
        <begin position="272"/>
        <end position="335"/>
    </location>
</feature>
<evidence type="ECO:0000313" key="3">
    <source>
        <dbReference type="Proteomes" id="UP001341840"/>
    </source>
</evidence>
<gene>
    <name evidence="2" type="ORF">PIB30_021096</name>
</gene>
<dbReference type="PANTHER" id="PTHR31949:SF6">
    <property type="entry name" value="DUF4005 DOMAIN-CONTAINING PROTEIN"/>
    <property type="match status" value="1"/>
</dbReference>
<feature type="compositionally biased region" description="Low complexity" evidence="1">
    <location>
        <begin position="286"/>
        <end position="298"/>
    </location>
</feature>
<feature type="compositionally biased region" description="Polar residues" evidence="1">
    <location>
        <begin position="159"/>
        <end position="168"/>
    </location>
</feature>
<feature type="compositionally biased region" description="Low complexity" evidence="1">
    <location>
        <begin position="169"/>
        <end position="183"/>
    </location>
</feature>
<feature type="compositionally biased region" description="Low complexity" evidence="1">
    <location>
        <begin position="309"/>
        <end position="324"/>
    </location>
</feature>
<feature type="compositionally biased region" description="Basic and acidic residues" evidence="1">
    <location>
        <begin position="125"/>
        <end position="141"/>
    </location>
</feature>
<organism evidence="2 3">
    <name type="scientific">Stylosanthes scabra</name>
    <dbReference type="NCBI Taxonomy" id="79078"/>
    <lineage>
        <taxon>Eukaryota</taxon>
        <taxon>Viridiplantae</taxon>
        <taxon>Streptophyta</taxon>
        <taxon>Embryophyta</taxon>
        <taxon>Tracheophyta</taxon>
        <taxon>Spermatophyta</taxon>
        <taxon>Magnoliopsida</taxon>
        <taxon>eudicotyledons</taxon>
        <taxon>Gunneridae</taxon>
        <taxon>Pentapetalae</taxon>
        <taxon>rosids</taxon>
        <taxon>fabids</taxon>
        <taxon>Fabales</taxon>
        <taxon>Fabaceae</taxon>
        <taxon>Papilionoideae</taxon>
        <taxon>50 kb inversion clade</taxon>
        <taxon>dalbergioids sensu lato</taxon>
        <taxon>Dalbergieae</taxon>
        <taxon>Pterocarpus clade</taxon>
        <taxon>Stylosanthes</taxon>
    </lineage>
</organism>
<dbReference type="Proteomes" id="UP001341840">
    <property type="component" value="Unassembled WGS sequence"/>
</dbReference>
<evidence type="ECO:0000256" key="1">
    <source>
        <dbReference type="SAM" id="MobiDB-lite"/>
    </source>
</evidence>
<reference evidence="2 3" key="1">
    <citation type="journal article" date="2023" name="Plants (Basel)">
        <title>Bridging the Gap: Combining Genomics and Transcriptomics Approaches to Understand Stylosanthes scabra, an Orphan Legume from the Brazilian Caatinga.</title>
        <authorList>
            <person name="Ferreira-Neto J.R.C."/>
            <person name="da Silva M.D."/>
            <person name="Binneck E."/>
            <person name="de Melo N.F."/>
            <person name="da Silva R.H."/>
            <person name="de Melo A.L.T.M."/>
            <person name="Pandolfi V."/>
            <person name="Bustamante F.O."/>
            <person name="Brasileiro-Vidal A.C."/>
            <person name="Benko-Iseppon A.M."/>
        </authorList>
    </citation>
    <scope>NUCLEOTIDE SEQUENCE [LARGE SCALE GENOMIC DNA]</scope>
    <source>
        <tissue evidence="2">Leaves</tissue>
    </source>
</reference>
<name>A0ABU6Y744_9FABA</name>
<sequence>MMKKSKMEMKGPKEREGRERSGGGGEEDLSLFRDLRKRQSERVSSLLQFASEDYDFDSNGKFSLYRMASGKKENEYLVETNKNEYDWLKTPPATPLFPSLEMEPNTHLVLQKEVPIIQPISRFAGNDEKQLKSKPIIDAKPKQPTQTNSSKAKIPMRSITPSQNRQRPTTSTIKNSSNTNPNNEHNKQLPNIHHYNHNNITIPKKSTIDTKIEHSNTNSSIAPHQKQQSIINPKKSMEANESLGMKAKTRGVSPSVRSTRIASNYILDLDLPKEAPPNLRTERRASSTTRGRSTTRGSKVVGIQNQVDPIPRSIIRPSRSPSPSVSNNNNGGWNHLEKTQRNIRTQKEKFTLAAGGRNENGTHFMGSKMVEKVVKARKSGINNQAERETKPKPLKYKM</sequence>
<dbReference type="PANTHER" id="PTHR31949">
    <property type="entry name" value="GASTRIC MUCIN-LIKE PROTEIN"/>
    <property type="match status" value="1"/>
</dbReference>
<comment type="caution">
    <text evidence="2">The sequence shown here is derived from an EMBL/GenBank/DDBJ whole genome shotgun (WGS) entry which is preliminary data.</text>
</comment>
<proteinExistence type="predicted"/>
<evidence type="ECO:0000313" key="2">
    <source>
        <dbReference type="EMBL" id="MED6205809.1"/>
    </source>
</evidence>